<proteinExistence type="inferred from homology"/>
<dbReference type="EMBL" id="JBBHLI010000009">
    <property type="protein sequence ID" value="MEK9502124.1"/>
    <property type="molecule type" value="Genomic_DNA"/>
</dbReference>
<dbReference type="Gene3D" id="3.40.50.150">
    <property type="entry name" value="Vaccinia Virus protein VP39"/>
    <property type="match status" value="1"/>
</dbReference>
<evidence type="ECO:0000259" key="9">
    <source>
        <dbReference type="SMART" id="SM00650"/>
    </source>
</evidence>
<feature type="binding site" evidence="7 8">
    <location>
        <position position="114"/>
    </location>
    <ligand>
        <name>S-adenosyl-L-methionine</name>
        <dbReference type="ChEBI" id="CHEBI:59789"/>
    </ligand>
</feature>
<accession>A0ABU9EBM1</accession>
<organism evidence="10 11">
    <name type="scientific">Gaopeijia maritima</name>
    <dbReference type="NCBI Taxonomy" id="3119007"/>
    <lineage>
        <taxon>Bacteria</taxon>
        <taxon>Pseudomonadati</taxon>
        <taxon>Gemmatimonadota</taxon>
        <taxon>Longimicrobiia</taxon>
        <taxon>Gaopeijiales</taxon>
        <taxon>Gaopeijiaceae</taxon>
        <taxon>Gaopeijia</taxon>
    </lineage>
</organism>
<dbReference type="InterPro" id="IPR011530">
    <property type="entry name" value="rRNA_adenine_dimethylase"/>
</dbReference>
<dbReference type="PANTHER" id="PTHR11727">
    <property type="entry name" value="DIMETHYLADENOSINE TRANSFERASE"/>
    <property type="match status" value="1"/>
</dbReference>
<evidence type="ECO:0000313" key="11">
    <source>
        <dbReference type="Proteomes" id="UP001484239"/>
    </source>
</evidence>
<evidence type="ECO:0000256" key="2">
    <source>
        <dbReference type="ARBA" id="ARBA00022552"/>
    </source>
</evidence>
<dbReference type="PROSITE" id="PS51689">
    <property type="entry name" value="SAM_RNA_A_N6_MT"/>
    <property type="match status" value="1"/>
</dbReference>
<comment type="subcellular location">
    <subcellularLocation>
        <location evidence="7">Cytoplasm</location>
    </subcellularLocation>
</comment>
<sequence>MTGATPPPGGRRARRSLGQNFLVDGNLQRRIVEALGAGPDDEVLEIGPGRGALTLHLEGTSRRLVLVELDDEFARHWSATFEGRPDVTVVHGDVLSVPLAEVVDDRSSLLVIGNIPYNITTPILFHLLERPRPARIVLMVQKEVGERMVAAPGAGDYGALAVGVQSVAEVRRLFGVSRRAFRPVPGVDSVVLEIVPHAPPRLTEEDEHDLRVLTRAAFQWRRKQLQKTLRDHPDLGVGRDRIGELEQTLGLDLRRRPETFAPERLLELARAIR</sequence>
<dbReference type="InterPro" id="IPR020596">
    <property type="entry name" value="rRNA_Ade_Mease_Trfase_CS"/>
</dbReference>
<feature type="binding site" evidence="7 8">
    <location>
        <position position="20"/>
    </location>
    <ligand>
        <name>S-adenosyl-L-methionine</name>
        <dbReference type="ChEBI" id="CHEBI:59789"/>
    </ligand>
</feature>
<dbReference type="InterPro" id="IPR020598">
    <property type="entry name" value="rRNA_Ade_methylase_Trfase_N"/>
</dbReference>
<dbReference type="Pfam" id="PF00398">
    <property type="entry name" value="RrnaAD"/>
    <property type="match status" value="1"/>
</dbReference>
<dbReference type="RefSeq" id="WP_405276679.1">
    <property type="nucleotide sequence ID" value="NZ_CP144380.1"/>
</dbReference>
<feature type="binding site" evidence="7 8">
    <location>
        <position position="22"/>
    </location>
    <ligand>
        <name>S-adenosyl-L-methionine</name>
        <dbReference type="ChEBI" id="CHEBI:59789"/>
    </ligand>
</feature>
<evidence type="ECO:0000256" key="1">
    <source>
        <dbReference type="ARBA" id="ARBA00022490"/>
    </source>
</evidence>
<feature type="binding site" evidence="7 8">
    <location>
        <position position="93"/>
    </location>
    <ligand>
        <name>S-adenosyl-L-methionine</name>
        <dbReference type="ChEBI" id="CHEBI:59789"/>
    </ligand>
</feature>
<reference evidence="10 11" key="1">
    <citation type="submission" date="2024-02" db="EMBL/GenBank/DDBJ databases">
        <title>A novel Gemmatimonadota bacterium.</title>
        <authorList>
            <person name="Du Z.-J."/>
            <person name="Ye Y.-Q."/>
        </authorList>
    </citation>
    <scope>NUCLEOTIDE SEQUENCE [LARGE SCALE GENOMIC DNA]</scope>
    <source>
        <strain evidence="10 11">DH-20</strain>
    </source>
</reference>
<evidence type="ECO:0000256" key="3">
    <source>
        <dbReference type="ARBA" id="ARBA00022603"/>
    </source>
</evidence>
<evidence type="ECO:0000313" key="10">
    <source>
        <dbReference type="EMBL" id="MEK9502124.1"/>
    </source>
</evidence>
<evidence type="ECO:0000256" key="7">
    <source>
        <dbReference type="HAMAP-Rule" id="MF_00607"/>
    </source>
</evidence>
<keyword evidence="5 7" id="KW-0949">S-adenosyl-L-methionine</keyword>
<dbReference type="SMART" id="SM00650">
    <property type="entry name" value="rADc"/>
    <property type="match status" value="1"/>
</dbReference>
<dbReference type="InterPro" id="IPR029063">
    <property type="entry name" value="SAM-dependent_MTases_sf"/>
</dbReference>
<evidence type="ECO:0000256" key="8">
    <source>
        <dbReference type="PROSITE-ProRule" id="PRU01026"/>
    </source>
</evidence>
<dbReference type="SUPFAM" id="SSF53335">
    <property type="entry name" value="S-adenosyl-L-methionine-dependent methyltransferases"/>
    <property type="match status" value="1"/>
</dbReference>
<dbReference type="InterPro" id="IPR023165">
    <property type="entry name" value="rRNA_Ade_diMease-like_C"/>
</dbReference>
<feature type="binding site" evidence="7 8">
    <location>
        <position position="68"/>
    </location>
    <ligand>
        <name>S-adenosyl-L-methionine</name>
        <dbReference type="ChEBI" id="CHEBI:59789"/>
    </ligand>
</feature>
<dbReference type="Gene3D" id="1.10.8.100">
    <property type="entry name" value="Ribosomal RNA adenine dimethylase-like, domain 2"/>
    <property type="match status" value="1"/>
</dbReference>
<keyword evidence="1 7" id="KW-0963">Cytoplasm</keyword>
<gene>
    <name evidence="7 10" type="primary">rsmA</name>
    <name evidence="7" type="synonym">ksgA</name>
    <name evidence="10" type="ORF">WI372_14120</name>
</gene>
<keyword evidence="11" id="KW-1185">Reference proteome</keyword>
<evidence type="ECO:0000256" key="4">
    <source>
        <dbReference type="ARBA" id="ARBA00022679"/>
    </source>
</evidence>
<keyword evidence="2 7" id="KW-0698">rRNA processing</keyword>
<dbReference type="InterPro" id="IPR001737">
    <property type="entry name" value="KsgA/Erm"/>
</dbReference>
<feature type="domain" description="Ribosomal RNA adenine methylase transferase N-terminal" evidence="9">
    <location>
        <begin position="27"/>
        <end position="198"/>
    </location>
</feature>
<dbReference type="PROSITE" id="PS01131">
    <property type="entry name" value="RRNA_A_DIMETH"/>
    <property type="match status" value="1"/>
</dbReference>
<dbReference type="EC" id="2.1.1.182" evidence="7"/>
<name>A0ABU9EBM1_9BACT</name>
<keyword evidence="3 7" id="KW-0489">Methyltransferase</keyword>
<feature type="binding site" evidence="7 8">
    <location>
        <position position="47"/>
    </location>
    <ligand>
        <name>S-adenosyl-L-methionine</name>
        <dbReference type="ChEBI" id="CHEBI:59789"/>
    </ligand>
</feature>
<comment type="function">
    <text evidence="7">Specifically dimethylates two adjacent adenosines (A1518 and A1519) in the loop of a conserved hairpin near the 3'-end of 16S rRNA in the 30S particle. May play a critical role in biogenesis of 30S subunits.</text>
</comment>
<keyword evidence="4 7" id="KW-0808">Transferase</keyword>
<comment type="similarity">
    <text evidence="7">Belongs to the class I-like SAM-binding methyltransferase superfamily. rRNA adenine N(6)-methyltransferase family. RsmA subfamily.</text>
</comment>
<keyword evidence="6 7" id="KW-0694">RNA-binding</keyword>
<dbReference type="Proteomes" id="UP001484239">
    <property type="component" value="Unassembled WGS sequence"/>
</dbReference>
<comment type="caution">
    <text evidence="10">The sequence shown here is derived from an EMBL/GenBank/DDBJ whole genome shotgun (WGS) entry which is preliminary data.</text>
</comment>
<dbReference type="GO" id="GO:0052908">
    <property type="term" value="F:16S rRNA (adenine(1518)-N(6)/adenine(1519)-N(6))-dimethyltransferase activity"/>
    <property type="evidence" value="ECO:0007669"/>
    <property type="project" value="UniProtKB-EC"/>
</dbReference>
<dbReference type="PANTHER" id="PTHR11727:SF7">
    <property type="entry name" value="DIMETHYLADENOSINE TRANSFERASE-RELATED"/>
    <property type="match status" value="1"/>
</dbReference>
<dbReference type="NCBIfam" id="TIGR00755">
    <property type="entry name" value="ksgA"/>
    <property type="match status" value="1"/>
</dbReference>
<evidence type="ECO:0000256" key="6">
    <source>
        <dbReference type="ARBA" id="ARBA00022884"/>
    </source>
</evidence>
<evidence type="ECO:0000256" key="5">
    <source>
        <dbReference type="ARBA" id="ARBA00022691"/>
    </source>
</evidence>
<protein>
    <recommendedName>
        <fullName evidence="7">Ribosomal RNA small subunit methyltransferase A</fullName>
        <ecNumber evidence="7">2.1.1.182</ecNumber>
    </recommendedName>
    <alternativeName>
        <fullName evidence="7">16S rRNA (adenine(1518)-N(6)/adenine(1519)-N(6))-dimethyltransferase</fullName>
    </alternativeName>
    <alternativeName>
        <fullName evidence="7">16S rRNA dimethyladenosine transferase</fullName>
    </alternativeName>
    <alternativeName>
        <fullName evidence="7">16S rRNA dimethylase</fullName>
    </alternativeName>
    <alternativeName>
        <fullName evidence="7">S-adenosylmethionine-6-N', N'-adenosyl(rRNA) dimethyltransferase</fullName>
    </alternativeName>
</protein>
<dbReference type="HAMAP" id="MF_00607">
    <property type="entry name" value="16SrRNA_methyltr_A"/>
    <property type="match status" value="1"/>
</dbReference>
<comment type="catalytic activity">
    <reaction evidence="7">
        <text>adenosine(1518)/adenosine(1519) in 16S rRNA + 4 S-adenosyl-L-methionine = N(6)-dimethyladenosine(1518)/N(6)-dimethyladenosine(1519) in 16S rRNA + 4 S-adenosyl-L-homocysteine + 4 H(+)</text>
        <dbReference type="Rhea" id="RHEA:19609"/>
        <dbReference type="Rhea" id="RHEA-COMP:10232"/>
        <dbReference type="Rhea" id="RHEA-COMP:10233"/>
        <dbReference type="ChEBI" id="CHEBI:15378"/>
        <dbReference type="ChEBI" id="CHEBI:57856"/>
        <dbReference type="ChEBI" id="CHEBI:59789"/>
        <dbReference type="ChEBI" id="CHEBI:74411"/>
        <dbReference type="ChEBI" id="CHEBI:74493"/>
        <dbReference type="EC" id="2.1.1.182"/>
    </reaction>
</comment>